<evidence type="ECO:0000313" key="2">
    <source>
        <dbReference type="Proteomes" id="UP000185924"/>
    </source>
</evidence>
<proteinExistence type="predicted"/>
<dbReference type="AlphaFoldDB" id="A0A1N6YLM8"/>
<dbReference type="PROSITE" id="PS51257">
    <property type="entry name" value="PROKAR_LIPOPROTEIN"/>
    <property type="match status" value="1"/>
</dbReference>
<reference evidence="2" key="1">
    <citation type="submission" date="2017-01" db="EMBL/GenBank/DDBJ databases">
        <authorList>
            <person name="Varghese N."/>
            <person name="Submissions S."/>
        </authorList>
    </citation>
    <scope>NUCLEOTIDE SEQUENCE [LARGE SCALE GENOMIC DNA]</scope>
    <source>
        <strain evidence="2">DM9</strain>
    </source>
</reference>
<gene>
    <name evidence="1" type="ORF">SAMN05421545_2579</name>
</gene>
<dbReference type="STRING" id="1077936.SAMN05421545_2579"/>
<sequence length="229" mass="24883">MKTYIPWISTLLLIIIFSSCRNDNVSPIRNVRFDPGLLNPLQAGGGMPCIAHTYYYNDAEKSLGTVYSGMILLSFSQELTQEAATAAAGQYAFIEEMGQPIHTNSARLYPVKLAAGLSCQQVEGAISEVSKDPAVAYAAPYFESAGGKLLGVSNEFIVSVESGRQPAEQVIKRLTAATRTEVVTELSANTFILRADKNSRGNALEMANFFHKQPLIKHAEPDFVVSVSM</sequence>
<accession>A0A1N6YLM8</accession>
<evidence type="ECO:0000313" key="1">
    <source>
        <dbReference type="EMBL" id="SIR15528.1"/>
    </source>
</evidence>
<organism evidence="1 2">
    <name type="scientific">Pontibacter lucknowensis</name>
    <dbReference type="NCBI Taxonomy" id="1077936"/>
    <lineage>
        <taxon>Bacteria</taxon>
        <taxon>Pseudomonadati</taxon>
        <taxon>Bacteroidota</taxon>
        <taxon>Cytophagia</taxon>
        <taxon>Cytophagales</taxon>
        <taxon>Hymenobacteraceae</taxon>
        <taxon>Pontibacter</taxon>
    </lineage>
</organism>
<dbReference type="Proteomes" id="UP000185924">
    <property type="component" value="Unassembled WGS sequence"/>
</dbReference>
<protein>
    <submittedName>
        <fullName evidence="1">Uncharacterized protein</fullName>
    </submittedName>
</protein>
<keyword evidence="2" id="KW-1185">Reference proteome</keyword>
<name>A0A1N6YLM8_9BACT</name>
<dbReference type="EMBL" id="FTNM01000003">
    <property type="protein sequence ID" value="SIR15528.1"/>
    <property type="molecule type" value="Genomic_DNA"/>
</dbReference>